<dbReference type="Pfam" id="PF24758">
    <property type="entry name" value="LRR_At5g56370"/>
    <property type="match status" value="1"/>
</dbReference>
<dbReference type="InterPro" id="IPR053781">
    <property type="entry name" value="F-box_AtFBL13-like"/>
</dbReference>
<dbReference type="InterPro" id="IPR055411">
    <property type="entry name" value="LRR_FXL15/At3g58940/PEG3-like"/>
</dbReference>
<evidence type="ECO:0000313" key="3">
    <source>
        <dbReference type="Proteomes" id="UP001234989"/>
    </source>
</evidence>
<dbReference type="CDD" id="cd22160">
    <property type="entry name" value="F-box_AtFBL13-like"/>
    <property type="match status" value="1"/>
</dbReference>
<dbReference type="InterPro" id="IPR036047">
    <property type="entry name" value="F-box-like_dom_sf"/>
</dbReference>
<evidence type="ECO:0000259" key="1">
    <source>
        <dbReference type="PROSITE" id="PS50181"/>
    </source>
</evidence>
<dbReference type="PROSITE" id="PS50181">
    <property type="entry name" value="FBOX"/>
    <property type="match status" value="1"/>
</dbReference>
<dbReference type="SMART" id="SM00256">
    <property type="entry name" value="FBOX"/>
    <property type="match status" value="2"/>
</dbReference>
<dbReference type="SUPFAM" id="SSF52047">
    <property type="entry name" value="RNI-like"/>
    <property type="match status" value="1"/>
</dbReference>
<gene>
    <name evidence="2" type="ORF">MTR67_021467</name>
</gene>
<proteinExistence type="predicted"/>
<dbReference type="PANTHER" id="PTHR31639:SF225">
    <property type="entry name" value="F-BOX DOMAIN-CONTAINING PROTEIN"/>
    <property type="match status" value="1"/>
</dbReference>
<dbReference type="SUPFAM" id="SSF81383">
    <property type="entry name" value="F-box domain"/>
    <property type="match status" value="2"/>
</dbReference>
<evidence type="ECO:0000313" key="2">
    <source>
        <dbReference type="EMBL" id="WMV28082.1"/>
    </source>
</evidence>
<feature type="domain" description="F-box" evidence="1">
    <location>
        <begin position="481"/>
        <end position="534"/>
    </location>
</feature>
<name>A0AAF0QSX1_SOLVR</name>
<sequence>MPPDEQRLCLPSPDRLSNLAIHLIDDILNRLSFRDVVRTSTLSKDWQYTCRRIPQVKFDQTVWKTPEDLTSPTIGFIPILHSFLRFHIGITLKVTLDIISLKICPNVDRLIFLLDTNFIQHFVLKLPFTYPRYSLHYFLFYCSALRHLYLMECEIHVPSFFRGFKKLISLKLKSVTLSSDTFEGLISNCPLLEDLVLKDIHNPYLMSISAPKLRSFVFRGDIQLIYLENVPLLSNILYEPRDLVLEDEDDFANIFSYIPALECFSWDHFEVDIGSTEFIPTRLPSALDCLKRLFISWITLGEFFELSFTLCMIRSSPNLEEIEIKGCILSDGDYFESVPQEVVDEIPASFSDMTFNHLRTVKFYDVLLEEGEMQLIKVLLAKSPALVKMEIKPRQMETKKSLKLLVEITKFQRASSKSEGYGVLVGLMHWSGLSEIVSVSPRGSGKHLGVEGSVKCYLVIFLLQSFDIMPQNGKKQLLPPSDVLSNLPDSVIDDILTRLPLRNVVRTSILSKKWRYNWCRLPQLKLDQTLWKTTEDLMSPTIGFTIILCRLFAVHAGPITKFTLDIPDNMSYY</sequence>
<dbReference type="PANTHER" id="PTHR31639">
    <property type="entry name" value="F-BOX PROTEIN-LIKE"/>
    <property type="match status" value="1"/>
</dbReference>
<dbReference type="AlphaFoldDB" id="A0AAF0QSX1"/>
<protein>
    <recommendedName>
        <fullName evidence="1">F-box domain-containing protein</fullName>
    </recommendedName>
</protein>
<dbReference type="Proteomes" id="UP001234989">
    <property type="component" value="Chromosome 5"/>
</dbReference>
<dbReference type="Pfam" id="PF00646">
    <property type="entry name" value="F-box"/>
    <property type="match status" value="2"/>
</dbReference>
<keyword evidence="3" id="KW-1185">Reference proteome</keyword>
<dbReference type="InterPro" id="IPR032675">
    <property type="entry name" value="LRR_dom_sf"/>
</dbReference>
<dbReference type="Gene3D" id="3.80.10.10">
    <property type="entry name" value="Ribonuclease Inhibitor"/>
    <property type="match status" value="1"/>
</dbReference>
<dbReference type="InterPro" id="IPR001810">
    <property type="entry name" value="F-box_dom"/>
</dbReference>
<organism evidence="2 3">
    <name type="scientific">Solanum verrucosum</name>
    <dbReference type="NCBI Taxonomy" id="315347"/>
    <lineage>
        <taxon>Eukaryota</taxon>
        <taxon>Viridiplantae</taxon>
        <taxon>Streptophyta</taxon>
        <taxon>Embryophyta</taxon>
        <taxon>Tracheophyta</taxon>
        <taxon>Spermatophyta</taxon>
        <taxon>Magnoliopsida</taxon>
        <taxon>eudicotyledons</taxon>
        <taxon>Gunneridae</taxon>
        <taxon>Pentapetalae</taxon>
        <taxon>asterids</taxon>
        <taxon>lamiids</taxon>
        <taxon>Solanales</taxon>
        <taxon>Solanaceae</taxon>
        <taxon>Solanoideae</taxon>
        <taxon>Solaneae</taxon>
        <taxon>Solanum</taxon>
    </lineage>
</organism>
<reference evidence="2" key="1">
    <citation type="submission" date="2023-08" db="EMBL/GenBank/DDBJ databases">
        <title>A de novo genome assembly of Solanum verrucosum Schlechtendal, a Mexican diploid species geographically isolated from the other diploid A-genome species in potato relatives.</title>
        <authorList>
            <person name="Hosaka K."/>
        </authorList>
    </citation>
    <scope>NUCLEOTIDE SEQUENCE</scope>
    <source>
        <tissue evidence="2">Young leaves</tissue>
    </source>
</reference>
<dbReference type="EMBL" id="CP133616">
    <property type="protein sequence ID" value="WMV28082.1"/>
    <property type="molecule type" value="Genomic_DNA"/>
</dbReference>
<accession>A0AAF0QSX1</accession>